<sequence length="36" mass="3841">MACPCATVHDVIASLDPALTALANQGSKYYRQVFDA</sequence>
<keyword evidence="2" id="KW-1185">Reference proteome</keyword>
<proteinExistence type="predicted"/>
<protein>
    <submittedName>
        <fullName evidence="1">Uncharacterized protein</fullName>
    </submittedName>
</protein>
<dbReference type="Proteomes" id="UP000572051">
    <property type="component" value="Unassembled WGS sequence"/>
</dbReference>
<dbReference type="EMBL" id="JACCFS010000001">
    <property type="protein sequence ID" value="NYJ32867.1"/>
    <property type="molecule type" value="Genomic_DNA"/>
</dbReference>
<evidence type="ECO:0000313" key="2">
    <source>
        <dbReference type="Proteomes" id="UP000572051"/>
    </source>
</evidence>
<accession>A0A7Z0J8L9</accession>
<organism evidence="1 2">
    <name type="scientific">Nocardiopsis aegyptia</name>
    <dbReference type="NCBI Taxonomy" id="220378"/>
    <lineage>
        <taxon>Bacteria</taxon>
        <taxon>Bacillati</taxon>
        <taxon>Actinomycetota</taxon>
        <taxon>Actinomycetes</taxon>
        <taxon>Streptosporangiales</taxon>
        <taxon>Nocardiopsidaceae</taxon>
        <taxon>Nocardiopsis</taxon>
    </lineage>
</organism>
<evidence type="ECO:0000313" key="1">
    <source>
        <dbReference type="EMBL" id="NYJ32867.1"/>
    </source>
</evidence>
<dbReference type="AlphaFoldDB" id="A0A7Z0J8L9"/>
<name>A0A7Z0J8L9_9ACTN</name>
<reference evidence="1 2" key="1">
    <citation type="submission" date="2020-07" db="EMBL/GenBank/DDBJ databases">
        <title>Sequencing the genomes of 1000 actinobacteria strains.</title>
        <authorList>
            <person name="Klenk H.-P."/>
        </authorList>
    </citation>
    <scope>NUCLEOTIDE SEQUENCE [LARGE SCALE GENOMIC DNA]</scope>
    <source>
        <strain evidence="1 2">DSM 44442</strain>
    </source>
</reference>
<comment type="caution">
    <text evidence="1">The sequence shown here is derived from an EMBL/GenBank/DDBJ whole genome shotgun (WGS) entry which is preliminary data.</text>
</comment>
<gene>
    <name evidence="1" type="ORF">HNR10_000748</name>
</gene>